<dbReference type="Proteomes" id="UP000007800">
    <property type="component" value="Unassembled WGS sequence"/>
</dbReference>
<evidence type="ECO:0000313" key="11">
    <source>
        <dbReference type="Proteomes" id="UP000007800"/>
    </source>
</evidence>
<dbReference type="Pfam" id="PF00923">
    <property type="entry name" value="TAL_FSA"/>
    <property type="match status" value="1"/>
</dbReference>
<dbReference type="GO" id="GO:0005975">
    <property type="term" value="P:carbohydrate metabolic process"/>
    <property type="evidence" value="ECO:0007669"/>
    <property type="project" value="InterPro"/>
</dbReference>
<dbReference type="AlphaFoldDB" id="C5LNC1"/>
<keyword evidence="11" id="KW-1185">Reference proteome</keyword>
<evidence type="ECO:0000256" key="1">
    <source>
        <dbReference type="ARBA" id="ARBA00004857"/>
    </source>
</evidence>
<evidence type="ECO:0000256" key="9">
    <source>
        <dbReference type="SAM" id="MobiDB-lite"/>
    </source>
</evidence>
<dbReference type="FunFam" id="3.20.20.70:FF:000088">
    <property type="entry name" value="Transaldolase"/>
    <property type="match status" value="1"/>
</dbReference>
<dbReference type="InterPro" id="IPR004730">
    <property type="entry name" value="Transaldolase_1"/>
</dbReference>
<comment type="pathway">
    <text evidence="1 8">Carbohydrate degradation; pentose phosphate pathway; D-glyceraldehyde 3-phosphate and beta-D-fructose 6-phosphate from D-ribose 5-phosphate and D-xylulose 5-phosphate (non-oxidative stage): step 2/3.</text>
</comment>
<dbReference type="SUPFAM" id="SSF51569">
    <property type="entry name" value="Aldolase"/>
    <property type="match status" value="1"/>
</dbReference>
<proteinExistence type="inferred from homology"/>
<keyword evidence="5 8" id="KW-0570">Pentose shunt</keyword>
<dbReference type="UniPathway" id="UPA00115">
    <property type="reaction ID" value="UER00414"/>
</dbReference>
<dbReference type="GO" id="GO:0009052">
    <property type="term" value="P:pentose-phosphate shunt, non-oxidative branch"/>
    <property type="evidence" value="ECO:0007669"/>
    <property type="project" value="TreeGrafter"/>
</dbReference>
<dbReference type="HAMAP" id="MF_00492">
    <property type="entry name" value="Transaldolase_1"/>
    <property type="match status" value="1"/>
</dbReference>
<dbReference type="Gene3D" id="3.20.20.70">
    <property type="entry name" value="Aldolase class I"/>
    <property type="match status" value="1"/>
</dbReference>
<dbReference type="OMA" id="FATIKKY"/>
<name>C5LNC1_PERM5</name>
<reference evidence="10 11" key="1">
    <citation type="submission" date="2008-07" db="EMBL/GenBank/DDBJ databases">
        <authorList>
            <person name="El-Sayed N."/>
            <person name="Caler E."/>
            <person name="Inman J."/>
            <person name="Amedeo P."/>
            <person name="Hass B."/>
            <person name="Wortman J."/>
        </authorList>
    </citation>
    <scope>NUCLEOTIDE SEQUENCE [LARGE SCALE GENOMIC DNA]</scope>
    <source>
        <strain evidence="11">ATCC 50983 / TXsc</strain>
    </source>
</reference>
<evidence type="ECO:0000256" key="2">
    <source>
        <dbReference type="ARBA" id="ARBA00008012"/>
    </source>
</evidence>
<dbReference type="GO" id="GO:0004801">
    <property type="term" value="F:transaldolase activity"/>
    <property type="evidence" value="ECO:0007669"/>
    <property type="project" value="UniProtKB-EC"/>
</dbReference>
<evidence type="ECO:0000256" key="8">
    <source>
        <dbReference type="RuleBase" id="RU000501"/>
    </source>
</evidence>
<evidence type="ECO:0000256" key="3">
    <source>
        <dbReference type="ARBA" id="ARBA00013151"/>
    </source>
</evidence>
<dbReference type="EC" id="2.2.1.2" evidence="3 8"/>
<protein>
    <recommendedName>
        <fullName evidence="3 8">Transaldolase</fullName>
        <ecNumber evidence="3 8">2.2.1.2</ecNumber>
    </recommendedName>
</protein>
<dbReference type="PROSITE" id="PS00958">
    <property type="entry name" value="TRANSALDOLASE_2"/>
    <property type="match status" value="1"/>
</dbReference>
<evidence type="ECO:0000313" key="10">
    <source>
        <dbReference type="EMBL" id="EER01761.1"/>
    </source>
</evidence>
<gene>
    <name evidence="10" type="ORF">Pmar_PMAR017990</name>
</gene>
<dbReference type="CDD" id="cd00957">
    <property type="entry name" value="Transaldolase_TalAB"/>
    <property type="match status" value="1"/>
</dbReference>
<accession>C5LNC1</accession>
<dbReference type="GO" id="GO:0005737">
    <property type="term" value="C:cytoplasm"/>
    <property type="evidence" value="ECO:0007669"/>
    <property type="project" value="InterPro"/>
</dbReference>
<evidence type="ECO:0000256" key="4">
    <source>
        <dbReference type="ARBA" id="ARBA00022679"/>
    </source>
</evidence>
<sequence length="350" mass="38805">MPSPKNLAGAHPAASSPKKAKTLDASNQLEALKNMTSVVADTGDFDKIKQFRPDDATTNPTLLYQAAQMPEYAHVMTKAIKNAQAQNLTGEALVDEVCDQLAVSFGFEILQIVDGYVSTECDANLSFDRQASLNKARKIISMYESMGISRDRILIKMASTWECIQACKELEKEGIHCNMTLLFSFAQAVGAAQAGATLISPFVGRILDWYKKSTGKASYSMDEDPGVQSVRKIYNYYKKYGYNTIVMGASFRNTDEIRGLAGCDKLTISPKLLKELQDNTDVSGMKRYLDPERAVADTDKLADLTEPEFRWMLNEDACATEKLAEGLRNFNKDLQKLKDVVRAKLAEAEK</sequence>
<feature type="region of interest" description="Disordered" evidence="9">
    <location>
        <begin position="1"/>
        <end position="22"/>
    </location>
</feature>
<comment type="catalytic activity">
    <reaction evidence="7 8">
        <text>D-sedoheptulose 7-phosphate + D-glyceraldehyde 3-phosphate = D-erythrose 4-phosphate + beta-D-fructose 6-phosphate</text>
        <dbReference type="Rhea" id="RHEA:17053"/>
        <dbReference type="ChEBI" id="CHEBI:16897"/>
        <dbReference type="ChEBI" id="CHEBI:57483"/>
        <dbReference type="ChEBI" id="CHEBI:57634"/>
        <dbReference type="ChEBI" id="CHEBI:59776"/>
        <dbReference type="EC" id="2.2.1.2"/>
    </reaction>
</comment>
<dbReference type="RefSeq" id="XP_002769043.1">
    <property type="nucleotide sequence ID" value="XM_002768997.1"/>
</dbReference>
<dbReference type="InterPro" id="IPR001585">
    <property type="entry name" value="TAL/FSA"/>
</dbReference>
<dbReference type="EMBL" id="GG683755">
    <property type="protein sequence ID" value="EER01761.1"/>
    <property type="molecule type" value="Genomic_DNA"/>
</dbReference>
<evidence type="ECO:0000256" key="7">
    <source>
        <dbReference type="ARBA" id="ARBA00048810"/>
    </source>
</evidence>
<keyword evidence="4 8" id="KW-0808">Transferase</keyword>
<dbReference type="InterPro" id="IPR018225">
    <property type="entry name" value="Transaldolase_AS"/>
</dbReference>
<dbReference type="NCBIfam" id="TIGR00874">
    <property type="entry name" value="talAB"/>
    <property type="match status" value="1"/>
</dbReference>
<keyword evidence="6" id="KW-0704">Schiff base</keyword>
<comment type="similarity">
    <text evidence="2">Belongs to the transaldolase family. Type 1 subfamily.</text>
</comment>
<organism evidence="11">
    <name type="scientific">Perkinsus marinus (strain ATCC 50983 / TXsc)</name>
    <dbReference type="NCBI Taxonomy" id="423536"/>
    <lineage>
        <taxon>Eukaryota</taxon>
        <taxon>Sar</taxon>
        <taxon>Alveolata</taxon>
        <taxon>Perkinsozoa</taxon>
        <taxon>Perkinsea</taxon>
        <taxon>Perkinsida</taxon>
        <taxon>Perkinsidae</taxon>
        <taxon>Perkinsus</taxon>
    </lineage>
</organism>
<dbReference type="PROSITE" id="PS01054">
    <property type="entry name" value="TRANSALDOLASE_1"/>
    <property type="match status" value="1"/>
</dbReference>
<dbReference type="PANTHER" id="PTHR10683:SF18">
    <property type="entry name" value="TRANSALDOLASE"/>
    <property type="match status" value="1"/>
</dbReference>
<dbReference type="NCBIfam" id="NF009001">
    <property type="entry name" value="PRK12346.1"/>
    <property type="match status" value="1"/>
</dbReference>
<evidence type="ECO:0000256" key="6">
    <source>
        <dbReference type="ARBA" id="ARBA00023270"/>
    </source>
</evidence>
<evidence type="ECO:0000256" key="5">
    <source>
        <dbReference type="ARBA" id="ARBA00023126"/>
    </source>
</evidence>
<dbReference type="InterPro" id="IPR013785">
    <property type="entry name" value="Aldolase_TIM"/>
</dbReference>
<dbReference type="GeneID" id="9040342"/>
<comment type="function">
    <text evidence="8">Catalyzes the rate-limiting step of the non-oxidative phase in the pentose phosphate pathway. Catalyzes the reversible conversion of sedheptulose-7-phosphate and D-glyceraldehyde 3-phosphate into erythrose-4-phosphate and beta-D-fructose 6-phosphate.</text>
</comment>
<dbReference type="InParanoid" id="C5LNC1"/>
<dbReference type="OrthoDB" id="2015515at2759"/>
<dbReference type="PANTHER" id="PTHR10683">
    <property type="entry name" value="TRANSALDOLASE"/>
    <property type="match status" value="1"/>
</dbReference>